<evidence type="ECO:0000256" key="2">
    <source>
        <dbReference type="ARBA" id="ARBA00022553"/>
    </source>
</evidence>
<evidence type="ECO:0000256" key="3">
    <source>
        <dbReference type="ARBA" id="ARBA00022630"/>
    </source>
</evidence>
<evidence type="ECO:0000313" key="10">
    <source>
        <dbReference type="Proteomes" id="UP000198749"/>
    </source>
</evidence>
<keyword evidence="1 6" id="KW-0813">Transport</keyword>
<dbReference type="EC" id="7.-.-.-" evidence="6"/>
<sequence>MKPTRAIAIPSFTHRIGYQAGLLGGMATIISLLLIMGDQSTRDDIQLRLEEDTRVMLDQVLPADLYDNNPLELRYSLKDSPFPGHNVAYLATRNGQLSGLAMEVVGKGYSGDIVLLLGLNEKGEITGVRTISHAETPGLGDKIEIKKNDWVTSFNGYSLENHSATQWQVKKDGGDFDQFTGATITPRAVVKAVKTGLIHYSQQRATIEGQLSAAMSANKEASK</sequence>
<evidence type="ECO:0000256" key="1">
    <source>
        <dbReference type="ARBA" id="ARBA00022448"/>
    </source>
</evidence>
<organism evidence="9 10">
    <name type="scientific">Amphritea atlantica</name>
    <dbReference type="NCBI Taxonomy" id="355243"/>
    <lineage>
        <taxon>Bacteria</taxon>
        <taxon>Pseudomonadati</taxon>
        <taxon>Pseudomonadota</taxon>
        <taxon>Gammaproteobacteria</taxon>
        <taxon>Oceanospirillales</taxon>
        <taxon>Oceanospirillaceae</taxon>
        <taxon>Amphritea</taxon>
    </lineage>
</organism>
<keyword evidence="4 6" id="KW-0288">FMN</keyword>
<dbReference type="STRING" id="355243.SAMN03080615_04343"/>
<evidence type="ECO:0000256" key="4">
    <source>
        <dbReference type="ARBA" id="ARBA00022643"/>
    </source>
</evidence>
<accession>A0A1H9MAI1</accession>
<dbReference type="PANTHER" id="PTHR36118">
    <property type="entry name" value="ION-TRANSLOCATING OXIDOREDUCTASE COMPLEX SUBUNIT G"/>
    <property type="match status" value="1"/>
</dbReference>
<dbReference type="PIRSF" id="PIRSF006091">
    <property type="entry name" value="E_trnsport_RnfG"/>
    <property type="match status" value="1"/>
</dbReference>
<dbReference type="EMBL" id="FOGB01000024">
    <property type="protein sequence ID" value="SER20465.1"/>
    <property type="molecule type" value="Genomic_DNA"/>
</dbReference>
<dbReference type="InterPro" id="IPR010209">
    <property type="entry name" value="Ion_transpt_RnfG/RsxG"/>
</dbReference>
<dbReference type="HAMAP" id="MF_00479">
    <property type="entry name" value="RsxG_RnfG"/>
    <property type="match status" value="1"/>
</dbReference>
<evidence type="ECO:0000256" key="5">
    <source>
        <dbReference type="ARBA" id="ARBA00022982"/>
    </source>
</evidence>
<comment type="function">
    <text evidence="6">Part of a membrane-bound complex that couples electron transfer with translocation of ions across the membrane.</text>
</comment>
<comment type="subcellular location">
    <subcellularLocation>
        <location evidence="6">Cell inner membrane</location>
        <topology evidence="6">Single-pass membrane protein</topology>
    </subcellularLocation>
</comment>
<evidence type="ECO:0000256" key="6">
    <source>
        <dbReference type="HAMAP-Rule" id="MF_00479"/>
    </source>
</evidence>
<dbReference type="Proteomes" id="UP000198749">
    <property type="component" value="Unassembled WGS sequence"/>
</dbReference>
<evidence type="ECO:0000259" key="8">
    <source>
        <dbReference type="SMART" id="SM00900"/>
    </source>
</evidence>
<keyword evidence="10" id="KW-1185">Reference proteome</keyword>
<dbReference type="GO" id="GO:0010181">
    <property type="term" value="F:FMN binding"/>
    <property type="evidence" value="ECO:0007669"/>
    <property type="project" value="InterPro"/>
</dbReference>
<feature type="transmembrane region" description="Helical" evidence="7">
    <location>
        <begin position="16"/>
        <end position="36"/>
    </location>
</feature>
<dbReference type="InterPro" id="IPR007329">
    <property type="entry name" value="FMN-bd"/>
</dbReference>
<comment type="cofactor">
    <cofactor evidence="6">
        <name>FMN</name>
        <dbReference type="ChEBI" id="CHEBI:58210"/>
    </cofactor>
</comment>
<dbReference type="RefSeq" id="WP_091362209.1">
    <property type="nucleotide sequence ID" value="NZ_AP025284.1"/>
</dbReference>
<keyword evidence="6 7" id="KW-0812">Transmembrane</keyword>
<dbReference type="GO" id="GO:0022900">
    <property type="term" value="P:electron transport chain"/>
    <property type="evidence" value="ECO:0007669"/>
    <property type="project" value="UniProtKB-UniRule"/>
</dbReference>
<dbReference type="Pfam" id="PF04205">
    <property type="entry name" value="FMN_bind"/>
    <property type="match status" value="1"/>
</dbReference>
<feature type="modified residue" description="FMN phosphoryl threonine" evidence="6">
    <location>
        <position position="183"/>
    </location>
</feature>
<dbReference type="PANTHER" id="PTHR36118:SF1">
    <property type="entry name" value="ION-TRANSLOCATING OXIDOREDUCTASE COMPLEX SUBUNIT G"/>
    <property type="match status" value="1"/>
</dbReference>
<dbReference type="NCBIfam" id="NF002519">
    <property type="entry name" value="PRK01908.1"/>
    <property type="match status" value="1"/>
</dbReference>
<reference evidence="10" key="1">
    <citation type="submission" date="2016-10" db="EMBL/GenBank/DDBJ databases">
        <authorList>
            <person name="Varghese N."/>
            <person name="Submissions S."/>
        </authorList>
    </citation>
    <scope>NUCLEOTIDE SEQUENCE [LARGE SCALE GENOMIC DNA]</scope>
    <source>
        <strain evidence="10">DSM 18887</strain>
    </source>
</reference>
<dbReference type="GO" id="GO:0009055">
    <property type="term" value="F:electron transfer activity"/>
    <property type="evidence" value="ECO:0007669"/>
    <property type="project" value="InterPro"/>
</dbReference>
<comment type="similarity">
    <text evidence="6">Belongs to the RnfG family.</text>
</comment>
<gene>
    <name evidence="6" type="primary">rnfG</name>
    <name evidence="9" type="ORF">SAMN03080615_04343</name>
</gene>
<keyword evidence="6 7" id="KW-1133">Transmembrane helix</keyword>
<dbReference type="SMART" id="SM00900">
    <property type="entry name" value="FMN_bind"/>
    <property type="match status" value="1"/>
</dbReference>
<keyword evidence="2 6" id="KW-0597">Phosphoprotein</keyword>
<keyword evidence="6" id="KW-1278">Translocase</keyword>
<evidence type="ECO:0000256" key="7">
    <source>
        <dbReference type="SAM" id="Phobius"/>
    </source>
</evidence>
<proteinExistence type="inferred from homology"/>
<keyword evidence="6 7" id="KW-0472">Membrane</keyword>
<protein>
    <recommendedName>
        <fullName evidence="6">Ion-translocating oxidoreductase complex subunit G</fullName>
        <ecNumber evidence="6">7.-.-.-</ecNumber>
    </recommendedName>
    <alternativeName>
        <fullName evidence="6">Rnf electron transport complex subunit G</fullName>
    </alternativeName>
</protein>
<name>A0A1H9MAI1_9GAMM</name>
<keyword evidence="6" id="KW-1003">Cell membrane</keyword>
<dbReference type="OrthoDB" id="9784165at2"/>
<dbReference type="GO" id="GO:0005886">
    <property type="term" value="C:plasma membrane"/>
    <property type="evidence" value="ECO:0007669"/>
    <property type="project" value="UniProtKB-SubCell"/>
</dbReference>
<feature type="domain" description="FMN-binding" evidence="8">
    <location>
        <begin position="108"/>
        <end position="200"/>
    </location>
</feature>
<comment type="subunit">
    <text evidence="6">The complex is composed of six subunits: RnfA, RnfB, RnfC, RnfD, RnfE and RnfG.</text>
</comment>
<keyword evidence="5 6" id="KW-0249">Electron transport</keyword>
<dbReference type="NCBIfam" id="TIGR01947">
    <property type="entry name" value="rnfG"/>
    <property type="match status" value="1"/>
</dbReference>
<dbReference type="AlphaFoldDB" id="A0A1H9MAI1"/>
<evidence type="ECO:0000313" key="9">
    <source>
        <dbReference type="EMBL" id="SER20465.1"/>
    </source>
</evidence>
<keyword evidence="3 6" id="KW-0285">Flavoprotein</keyword>
<keyword evidence="6" id="KW-0997">Cell inner membrane</keyword>